<dbReference type="AlphaFoldDB" id="A0A9P4NS45"/>
<gene>
    <name evidence="7" type="ORF">EJ08DRAFT_588712</name>
</gene>
<evidence type="ECO:0000313" key="7">
    <source>
        <dbReference type="EMBL" id="KAF2430662.1"/>
    </source>
</evidence>
<evidence type="ECO:0000256" key="4">
    <source>
        <dbReference type="ARBA" id="ARBA00023187"/>
    </source>
</evidence>
<accession>A0A9P4NS45</accession>
<keyword evidence="3" id="KW-0507">mRNA processing</keyword>
<keyword evidence="4" id="KW-0508">mRNA splicing</keyword>
<reference evidence="7" key="1">
    <citation type="journal article" date="2020" name="Stud. Mycol.">
        <title>101 Dothideomycetes genomes: a test case for predicting lifestyles and emergence of pathogens.</title>
        <authorList>
            <person name="Haridas S."/>
            <person name="Albert R."/>
            <person name="Binder M."/>
            <person name="Bloem J."/>
            <person name="Labutti K."/>
            <person name="Salamov A."/>
            <person name="Andreopoulos B."/>
            <person name="Baker S."/>
            <person name="Barry K."/>
            <person name="Bills G."/>
            <person name="Bluhm B."/>
            <person name="Cannon C."/>
            <person name="Castanera R."/>
            <person name="Culley D."/>
            <person name="Daum C."/>
            <person name="Ezra D."/>
            <person name="Gonzalez J."/>
            <person name="Henrissat B."/>
            <person name="Kuo A."/>
            <person name="Liang C."/>
            <person name="Lipzen A."/>
            <person name="Lutzoni F."/>
            <person name="Magnuson J."/>
            <person name="Mondo S."/>
            <person name="Nolan M."/>
            <person name="Ohm R."/>
            <person name="Pangilinan J."/>
            <person name="Park H.-J."/>
            <person name="Ramirez L."/>
            <person name="Alfaro M."/>
            <person name="Sun H."/>
            <person name="Tritt A."/>
            <person name="Yoshinaga Y."/>
            <person name="Zwiers L.-H."/>
            <person name="Turgeon B."/>
            <person name="Goodwin S."/>
            <person name="Spatafora J."/>
            <person name="Crous P."/>
            <person name="Grigoriev I."/>
        </authorList>
    </citation>
    <scope>NUCLEOTIDE SEQUENCE</scope>
    <source>
        <strain evidence="7">CBS 130266</strain>
    </source>
</reference>
<dbReference type="PANTHER" id="PTHR39267">
    <property type="entry name" value="SURVIVAL MOTOR NEURON-LIKE PROTEIN 1"/>
    <property type="match status" value="1"/>
</dbReference>
<protein>
    <recommendedName>
        <fullName evidence="9">Survival motor neuron Tudor domain-containing protein</fullName>
    </recommendedName>
</protein>
<dbReference type="CDD" id="cd22851">
    <property type="entry name" value="SMN_N"/>
    <property type="match status" value="1"/>
</dbReference>
<dbReference type="InterPro" id="IPR040424">
    <property type="entry name" value="Smn1"/>
</dbReference>
<keyword evidence="8" id="KW-1185">Reference proteome</keyword>
<sequence>MAQTFDLDLSDPRVWDDTVLVESWNEALEEYKKYHSIHAQGKRLEDVLTDEELVRLKMKRPPREPVKEIQVHDVVQEDDVNMAIAGEEREPQVPTNMTNGTTESHAPQKEQSASKKAPVVATMPQTLLANVQDDNLKNLMMSWYYAGYYTGLYEGQQKSK</sequence>
<evidence type="ECO:0000256" key="6">
    <source>
        <dbReference type="SAM" id="MobiDB-lite"/>
    </source>
</evidence>
<dbReference type="GO" id="GO:0006397">
    <property type="term" value="P:mRNA processing"/>
    <property type="evidence" value="ECO:0007669"/>
    <property type="project" value="UniProtKB-KW"/>
</dbReference>
<feature type="region of interest" description="Disordered" evidence="6">
    <location>
        <begin position="84"/>
        <end position="118"/>
    </location>
</feature>
<dbReference type="InterPro" id="IPR047313">
    <property type="entry name" value="SMN_C"/>
</dbReference>
<keyword evidence="5" id="KW-0539">Nucleus</keyword>
<dbReference type="Proteomes" id="UP000800235">
    <property type="component" value="Unassembled WGS sequence"/>
</dbReference>
<dbReference type="OrthoDB" id="197400at2759"/>
<evidence type="ECO:0000256" key="1">
    <source>
        <dbReference type="ARBA" id="ARBA00004123"/>
    </source>
</evidence>
<feature type="compositionally biased region" description="Polar residues" evidence="6">
    <location>
        <begin position="93"/>
        <end position="111"/>
    </location>
</feature>
<comment type="subcellular location">
    <subcellularLocation>
        <location evidence="1">Nucleus</location>
    </subcellularLocation>
</comment>
<evidence type="ECO:0000256" key="5">
    <source>
        <dbReference type="ARBA" id="ARBA00023242"/>
    </source>
</evidence>
<evidence type="ECO:0000256" key="3">
    <source>
        <dbReference type="ARBA" id="ARBA00022664"/>
    </source>
</evidence>
<dbReference type="EMBL" id="MU007037">
    <property type="protein sequence ID" value="KAF2430662.1"/>
    <property type="molecule type" value="Genomic_DNA"/>
</dbReference>
<evidence type="ECO:0000256" key="2">
    <source>
        <dbReference type="ARBA" id="ARBA00005371"/>
    </source>
</evidence>
<dbReference type="CDD" id="cd22852">
    <property type="entry name" value="SMN_C"/>
    <property type="match status" value="1"/>
</dbReference>
<proteinExistence type="inferred from homology"/>
<organism evidence="7 8">
    <name type="scientific">Tothia fuscella</name>
    <dbReference type="NCBI Taxonomy" id="1048955"/>
    <lineage>
        <taxon>Eukaryota</taxon>
        <taxon>Fungi</taxon>
        <taxon>Dikarya</taxon>
        <taxon>Ascomycota</taxon>
        <taxon>Pezizomycotina</taxon>
        <taxon>Dothideomycetes</taxon>
        <taxon>Pleosporomycetidae</taxon>
        <taxon>Venturiales</taxon>
        <taxon>Cylindrosympodiaceae</taxon>
        <taxon>Tothia</taxon>
    </lineage>
</organism>
<dbReference type="GO" id="GO:0005634">
    <property type="term" value="C:nucleus"/>
    <property type="evidence" value="ECO:0007669"/>
    <property type="project" value="UniProtKB-SubCell"/>
</dbReference>
<comment type="caution">
    <text evidence="7">The sequence shown here is derived from an EMBL/GenBank/DDBJ whole genome shotgun (WGS) entry which is preliminary data.</text>
</comment>
<evidence type="ECO:0008006" key="9">
    <source>
        <dbReference type="Google" id="ProtNLM"/>
    </source>
</evidence>
<name>A0A9P4NS45_9PEZI</name>
<dbReference type="PANTHER" id="PTHR39267:SF1">
    <property type="entry name" value="SURVIVAL MOTOR NEURON PROTEIN"/>
    <property type="match status" value="1"/>
</dbReference>
<comment type="similarity">
    <text evidence="2">Belongs to the SMN family.</text>
</comment>
<evidence type="ECO:0000313" key="8">
    <source>
        <dbReference type="Proteomes" id="UP000800235"/>
    </source>
</evidence>
<dbReference type="GO" id="GO:0008380">
    <property type="term" value="P:RNA splicing"/>
    <property type="evidence" value="ECO:0007669"/>
    <property type="project" value="UniProtKB-KW"/>
</dbReference>